<dbReference type="Gene3D" id="3.40.50.150">
    <property type="entry name" value="Vaccinia Virus protein VP39"/>
    <property type="match status" value="1"/>
</dbReference>
<dbReference type="Proteomes" id="UP000646749">
    <property type="component" value="Unassembled WGS sequence"/>
</dbReference>
<dbReference type="RefSeq" id="WP_203864774.1">
    <property type="nucleotide sequence ID" value="NZ_BONW01000003.1"/>
</dbReference>
<evidence type="ECO:0000313" key="1">
    <source>
        <dbReference type="EMBL" id="GIG86116.1"/>
    </source>
</evidence>
<dbReference type="Pfam" id="PF13578">
    <property type="entry name" value="Methyltransf_24"/>
    <property type="match status" value="1"/>
</dbReference>
<dbReference type="SUPFAM" id="SSF53335">
    <property type="entry name" value="S-adenosyl-L-methionine-dependent methyltransferases"/>
    <property type="match status" value="1"/>
</dbReference>
<protein>
    <recommendedName>
        <fullName evidence="3">Class I SAM-dependent methyltransferase</fullName>
    </recommendedName>
</protein>
<accession>A0ABQ4DVM9</accession>
<keyword evidence="2" id="KW-1185">Reference proteome</keyword>
<evidence type="ECO:0008006" key="3">
    <source>
        <dbReference type="Google" id="ProtNLM"/>
    </source>
</evidence>
<comment type="caution">
    <text evidence="1">The sequence shown here is derived from an EMBL/GenBank/DDBJ whole genome shotgun (WGS) entry which is preliminary data.</text>
</comment>
<proteinExistence type="predicted"/>
<dbReference type="InterPro" id="IPR029063">
    <property type="entry name" value="SAM-dependent_MTases_sf"/>
</dbReference>
<sequence>MAVGEFQTQVIRRARGISAALSTPPYVKPGHFYSPATSPADRSTAVGWRDLAPVGVDLREPEQLRLAAELGPFMRELPSDRWHDHNGMYGRADAAVLHAMLRHHRPARLIEVGSGYSTAVALDVADRYLPELRITCVEPHPERLRSRLRPGDRVELCQRRVQDVDLSTFARLDSGDILLIDSTHVAKAGSDVVWLLLHVLPTLRPGVIVHIHDIHWPFEYPERWLREGRDWTEVYLLRAFLTDNAAWQVLLFTSWLWSRHPDAVPDELRGLPTGAFWMRRVERPDHTD</sequence>
<name>A0ABQ4DVM9_9ACTN</name>
<organism evidence="1 2">
    <name type="scientific">Plantactinospora endophytica</name>
    <dbReference type="NCBI Taxonomy" id="673535"/>
    <lineage>
        <taxon>Bacteria</taxon>
        <taxon>Bacillati</taxon>
        <taxon>Actinomycetota</taxon>
        <taxon>Actinomycetes</taxon>
        <taxon>Micromonosporales</taxon>
        <taxon>Micromonosporaceae</taxon>
        <taxon>Plantactinospora</taxon>
    </lineage>
</organism>
<dbReference type="EMBL" id="BONW01000003">
    <property type="protein sequence ID" value="GIG86116.1"/>
    <property type="molecule type" value="Genomic_DNA"/>
</dbReference>
<evidence type="ECO:0000313" key="2">
    <source>
        <dbReference type="Proteomes" id="UP000646749"/>
    </source>
</evidence>
<reference evidence="1 2" key="1">
    <citation type="submission" date="2021-01" db="EMBL/GenBank/DDBJ databases">
        <title>Whole genome shotgun sequence of Plantactinospora endophytica NBRC 110450.</title>
        <authorList>
            <person name="Komaki H."/>
            <person name="Tamura T."/>
        </authorList>
    </citation>
    <scope>NUCLEOTIDE SEQUENCE [LARGE SCALE GENOMIC DNA]</scope>
    <source>
        <strain evidence="1 2">NBRC 110450</strain>
    </source>
</reference>
<gene>
    <name evidence="1" type="ORF">Pen02_10520</name>
</gene>